<feature type="transmembrane region" description="Helical" evidence="1">
    <location>
        <begin position="146"/>
        <end position="168"/>
    </location>
</feature>
<feature type="transmembrane region" description="Helical" evidence="1">
    <location>
        <begin position="42"/>
        <end position="64"/>
    </location>
</feature>
<dbReference type="GeneID" id="17323472"/>
<evidence type="ECO:0000259" key="2">
    <source>
        <dbReference type="SMART" id="SM00014"/>
    </source>
</evidence>
<keyword evidence="1" id="KW-1133">Transmembrane helix</keyword>
<dbReference type="GO" id="GO:0042392">
    <property type="term" value="F:sphingosine-1-phosphate phosphatase activity"/>
    <property type="evidence" value="ECO:0007669"/>
    <property type="project" value="TreeGrafter"/>
</dbReference>
<dbReference type="OMA" id="LKINCKF"/>
<reference evidence="4" key="1">
    <citation type="journal article" date="2013" name="Proc. Natl. Acad. Sci. U.S.A.">
        <title>Genome structure and metabolic features in the red seaweed Chondrus crispus shed light on evolution of the Archaeplastida.</title>
        <authorList>
            <person name="Collen J."/>
            <person name="Porcel B."/>
            <person name="Carre W."/>
            <person name="Ball S.G."/>
            <person name="Chaparro C."/>
            <person name="Tonon T."/>
            <person name="Barbeyron T."/>
            <person name="Michel G."/>
            <person name="Noel B."/>
            <person name="Valentin K."/>
            <person name="Elias M."/>
            <person name="Artiguenave F."/>
            <person name="Arun A."/>
            <person name="Aury J.M."/>
            <person name="Barbosa-Neto J.F."/>
            <person name="Bothwell J.H."/>
            <person name="Bouget F.Y."/>
            <person name="Brillet L."/>
            <person name="Cabello-Hurtado F."/>
            <person name="Capella-Gutierrez S."/>
            <person name="Charrier B."/>
            <person name="Cladiere L."/>
            <person name="Cock J.M."/>
            <person name="Coelho S.M."/>
            <person name="Colleoni C."/>
            <person name="Czjzek M."/>
            <person name="Da Silva C."/>
            <person name="Delage L."/>
            <person name="Denoeud F."/>
            <person name="Deschamps P."/>
            <person name="Dittami S.M."/>
            <person name="Gabaldon T."/>
            <person name="Gachon C.M."/>
            <person name="Groisillier A."/>
            <person name="Herve C."/>
            <person name="Jabbari K."/>
            <person name="Katinka M."/>
            <person name="Kloareg B."/>
            <person name="Kowalczyk N."/>
            <person name="Labadie K."/>
            <person name="Leblanc C."/>
            <person name="Lopez P.J."/>
            <person name="McLachlan D.H."/>
            <person name="Meslet-Cladiere L."/>
            <person name="Moustafa A."/>
            <person name="Nehr Z."/>
            <person name="Nyvall Collen P."/>
            <person name="Panaud O."/>
            <person name="Partensky F."/>
            <person name="Poulain J."/>
            <person name="Rensing S.A."/>
            <person name="Rousvoal S."/>
            <person name="Samson G."/>
            <person name="Symeonidi A."/>
            <person name="Weissenbach J."/>
            <person name="Zambounis A."/>
            <person name="Wincker P."/>
            <person name="Boyen C."/>
        </authorList>
    </citation>
    <scope>NUCLEOTIDE SEQUENCE [LARGE SCALE GENOMIC DNA]</scope>
    <source>
        <strain evidence="4">cv. Stackhouse</strain>
    </source>
</reference>
<keyword evidence="1" id="KW-0472">Membrane</keyword>
<dbReference type="Gene3D" id="1.20.144.10">
    <property type="entry name" value="Phosphatidic acid phosphatase type 2/haloperoxidase"/>
    <property type="match status" value="1"/>
</dbReference>
<feature type="domain" description="Phosphatidic acid phosphatase type 2/haloperoxidase" evidence="2">
    <location>
        <begin position="41"/>
        <end position="164"/>
    </location>
</feature>
<feature type="transmembrane region" description="Helical" evidence="1">
    <location>
        <begin position="108"/>
        <end position="134"/>
    </location>
</feature>
<dbReference type="PANTHER" id="PTHR14969">
    <property type="entry name" value="SPHINGOSINE-1-PHOSPHATE PHOSPHOHYDROLASE"/>
    <property type="match status" value="1"/>
</dbReference>
<dbReference type="Proteomes" id="UP000012073">
    <property type="component" value="Unassembled WGS sequence"/>
</dbReference>
<dbReference type="InterPro" id="IPR000326">
    <property type="entry name" value="PAP2/HPO"/>
</dbReference>
<organism evidence="3 4">
    <name type="scientific">Chondrus crispus</name>
    <name type="common">Carrageen Irish moss</name>
    <name type="synonym">Polymorpha crispa</name>
    <dbReference type="NCBI Taxonomy" id="2769"/>
    <lineage>
        <taxon>Eukaryota</taxon>
        <taxon>Rhodophyta</taxon>
        <taxon>Florideophyceae</taxon>
        <taxon>Rhodymeniophycidae</taxon>
        <taxon>Gigartinales</taxon>
        <taxon>Gigartinaceae</taxon>
        <taxon>Chondrus</taxon>
    </lineage>
</organism>
<protein>
    <recommendedName>
        <fullName evidence="2">Phosphatidic acid phosphatase type 2/haloperoxidase domain-containing protein</fullName>
    </recommendedName>
</protein>
<keyword evidence="1" id="KW-0812">Transmembrane</keyword>
<dbReference type="Gramene" id="CDF35937">
    <property type="protein sequence ID" value="CDF35937"/>
    <property type="gene ID" value="CHC_T00004318001"/>
</dbReference>
<dbReference type="KEGG" id="ccp:CHC_T00004318001"/>
<evidence type="ECO:0000313" key="3">
    <source>
        <dbReference type="EMBL" id="CDF35937.1"/>
    </source>
</evidence>
<evidence type="ECO:0000256" key="1">
    <source>
        <dbReference type="SAM" id="Phobius"/>
    </source>
</evidence>
<dbReference type="PhylomeDB" id="R7QBQ8"/>
<dbReference type="SMART" id="SM00014">
    <property type="entry name" value="acidPPc"/>
    <property type="match status" value="1"/>
</dbReference>
<dbReference type="Pfam" id="PF01569">
    <property type="entry name" value="PAP2"/>
    <property type="match status" value="1"/>
</dbReference>
<dbReference type="InterPro" id="IPR036938">
    <property type="entry name" value="PAP2/HPO_sf"/>
</dbReference>
<keyword evidence="4" id="KW-1185">Reference proteome</keyword>
<name>R7QBQ8_CHOCR</name>
<dbReference type="PANTHER" id="PTHR14969:SF13">
    <property type="entry name" value="AT30094P"/>
    <property type="match status" value="1"/>
</dbReference>
<proteinExistence type="predicted"/>
<feature type="transmembrane region" description="Helical" evidence="1">
    <location>
        <begin position="6"/>
        <end position="30"/>
    </location>
</feature>
<dbReference type="RefSeq" id="XP_005715756.1">
    <property type="nucleotide sequence ID" value="XM_005715699.1"/>
</dbReference>
<dbReference type="EMBL" id="HG001752">
    <property type="protein sequence ID" value="CDF35937.1"/>
    <property type="molecule type" value="Genomic_DNA"/>
</dbReference>
<dbReference type="SUPFAM" id="SSF48317">
    <property type="entry name" value="Acid phosphatase/Vanadium-dependent haloperoxidase"/>
    <property type="match status" value="1"/>
</dbReference>
<dbReference type="OrthoDB" id="10266771at2759"/>
<sequence>MNIVTRIPLLALEVSGHGVPWLAIPILLFLCKTHLSATSAALMLNFLALTVLDLLVILILKPLFRRSRPVYNTGIGHVTLHAVDQFSFPSGHSTRGGFLSSFVCYSQYYYSAGLVSWAVSPIFTAFAIVWGLAICMSRVALGRHHILDVVAGCMLGLSYVYAWQHFWIGEVMASDLRNDLRSTFFSTAVTYFPKMASGFEYPSS</sequence>
<evidence type="ECO:0000313" key="4">
    <source>
        <dbReference type="Proteomes" id="UP000012073"/>
    </source>
</evidence>
<accession>R7QBQ8</accession>
<gene>
    <name evidence="3" type="ORF">CHC_T00004318001</name>
</gene>
<dbReference type="AlphaFoldDB" id="R7QBQ8"/>